<gene>
    <name evidence="2" type="ORF">CAEBREN_31239</name>
</gene>
<dbReference type="Proteomes" id="UP000008068">
    <property type="component" value="Unassembled WGS sequence"/>
</dbReference>
<feature type="region of interest" description="Disordered" evidence="1">
    <location>
        <begin position="152"/>
        <end position="174"/>
    </location>
</feature>
<keyword evidence="3" id="KW-1185">Reference proteome</keyword>
<dbReference type="eggNOG" id="ENOG502TIBK">
    <property type="taxonomic scope" value="Eukaryota"/>
</dbReference>
<dbReference type="STRING" id="135651.G0NYK7"/>
<name>G0NYK7_CAEBE</name>
<evidence type="ECO:0000313" key="2">
    <source>
        <dbReference type="EMBL" id="EGT40066.1"/>
    </source>
</evidence>
<evidence type="ECO:0000256" key="1">
    <source>
        <dbReference type="SAM" id="MobiDB-lite"/>
    </source>
</evidence>
<dbReference type="EMBL" id="GL379981">
    <property type="protein sequence ID" value="EGT40066.1"/>
    <property type="molecule type" value="Genomic_DNA"/>
</dbReference>
<proteinExistence type="predicted"/>
<dbReference type="FunCoup" id="G0NYK7">
    <property type="interactions" value="1570"/>
</dbReference>
<evidence type="ECO:0000313" key="3">
    <source>
        <dbReference type="Proteomes" id="UP000008068"/>
    </source>
</evidence>
<sequence>MASSTPSNENDGNMSKSEALFDHTVDSKKPLAEDDFLFYFYLSQFQSPTKNVIVSCEEVVKQCMEEETTLNMNRQQLEESSKQDQEHDVFMYKLFTRKKCQGRAKRYLRKIEKKEKIRAQLSKILKLGLEQTSLLTSNTDLNYAQQKEKFVSNAKEESIADENNAQQNNESTGS</sequence>
<dbReference type="InParanoid" id="G0NYK7"/>
<dbReference type="HOGENOM" id="CLU_1541465_0_0_1"/>
<protein>
    <submittedName>
        <fullName evidence="2">Uncharacterized protein</fullName>
    </submittedName>
</protein>
<organism evidence="3">
    <name type="scientific">Caenorhabditis brenneri</name>
    <name type="common">Nematode worm</name>
    <dbReference type="NCBI Taxonomy" id="135651"/>
    <lineage>
        <taxon>Eukaryota</taxon>
        <taxon>Metazoa</taxon>
        <taxon>Ecdysozoa</taxon>
        <taxon>Nematoda</taxon>
        <taxon>Chromadorea</taxon>
        <taxon>Rhabditida</taxon>
        <taxon>Rhabditina</taxon>
        <taxon>Rhabditomorpha</taxon>
        <taxon>Rhabditoidea</taxon>
        <taxon>Rhabditidae</taxon>
        <taxon>Peloderinae</taxon>
        <taxon>Caenorhabditis</taxon>
    </lineage>
</organism>
<feature type="compositionally biased region" description="Polar residues" evidence="1">
    <location>
        <begin position="161"/>
        <end position="174"/>
    </location>
</feature>
<reference evidence="3" key="1">
    <citation type="submission" date="2011-07" db="EMBL/GenBank/DDBJ databases">
        <authorList>
            <consortium name="Caenorhabditis brenneri Sequencing and Analysis Consortium"/>
            <person name="Wilson R.K."/>
        </authorList>
    </citation>
    <scope>NUCLEOTIDE SEQUENCE [LARGE SCALE GENOMIC DNA]</scope>
    <source>
        <strain evidence="3">PB2801</strain>
    </source>
</reference>
<dbReference type="AlphaFoldDB" id="G0NYK7"/>
<accession>G0NYK7</accession>